<comment type="caution">
    <text evidence="1">The sequence shown here is derived from an EMBL/GenBank/DDBJ whole genome shotgun (WGS) entry which is preliminary data.</text>
</comment>
<proteinExistence type="predicted"/>
<gene>
    <name evidence="1" type="ORF">QE152_g24791</name>
</gene>
<reference evidence="1 2" key="1">
    <citation type="journal article" date="2024" name="BMC Genomics">
        <title>De novo assembly and annotation of Popillia japonica's genome with initial clues to its potential as an invasive pest.</title>
        <authorList>
            <person name="Cucini C."/>
            <person name="Boschi S."/>
            <person name="Funari R."/>
            <person name="Cardaioli E."/>
            <person name="Iannotti N."/>
            <person name="Marturano G."/>
            <person name="Paoli F."/>
            <person name="Bruttini M."/>
            <person name="Carapelli A."/>
            <person name="Frati F."/>
            <person name="Nardi F."/>
        </authorList>
    </citation>
    <scope>NUCLEOTIDE SEQUENCE [LARGE SCALE GENOMIC DNA]</scope>
    <source>
        <strain evidence="1">DMR45628</strain>
    </source>
</reference>
<dbReference type="Proteomes" id="UP001458880">
    <property type="component" value="Unassembled WGS sequence"/>
</dbReference>
<dbReference type="EMBL" id="JASPKY010000260">
    <property type="protein sequence ID" value="KAK9712621.1"/>
    <property type="molecule type" value="Genomic_DNA"/>
</dbReference>
<keyword evidence="2" id="KW-1185">Reference proteome</keyword>
<name>A0AAW1K3D7_POPJA</name>
<sequence>MSKCPLQIYLNDRYLDSRTSVGPANIFKKTFEKGCYKPAQLIYHKKFNRPGTILENDNKNKITTHNQNFPKCGSKSILSEYLNRHSKSIEAYHSLQKQQEEVLKLCKKKLAEKFPRAVLKDEDIITALRIAQTTPWAWFVILQ</sequence>
<dbReference type="AlphaFoldDB" id="A0AAW1K3D7"/>
<evidence type="ECO:0000313" key="2">
    <source>
        <dbReference type="Proteomes" id="UP001458880"/>
    </source>
</evidence>
<evidence type="ECO:0000313" key="1">
    <source>
        <dbReference type="EMBL" id="KAK9712621.1"/>
    </source>
</evidence>
<organism evidence="1 2">
    <name type="scientific">Popillia japonica</name>
    <name type="common">Japanese beetle</name>
    <dbReference type="NCBI Taxonomy" id="7064"/>
    <lineage>
        <taxon>Eukaryota</taxon>
        <taxon>Metazoa</taxon>
        <taxon>Ecdysozoa</taxon>
        <taxon>Arthropoda</taxon>
        <taxon>Hexapoda</taxon>
        <taxon>Insecta</taxon>
        <taxon>Pterygota</taxon>
        <taxon>Neoptera</taxon>
        <taxon>Endopterygota</taxon>
        <taxon>Coleoptera</taxon>
        <taxon>Polyphaga</taxon>
        <taxon>Scarabaeiformia</taxon>
        <taxon>Scarabaeidae</taxon>
        <taxon>Rutelinae</taxon>
        <taxon>Popillia</taxon>
    </lineage>
</organism>
<accession>A0AAW1K3D7</accession>
<protein>
    <submittedName>
        <fullName evidence="1">Uncharacterized protein</fullName>
    </submittedName>
</protein>